<accession>A0A8T3B586</accession>
<organism evidence="2 3">
    <name type="scientific">Dendrobium nobile</name>
    <name type="common">Orchid</name>
    <dbReference type="NCBI Taxonomy" id="94219"/>
    <lineage>
        <taxon>Eukaryota</taxon>
        <taxon>Viridiplantae</taxon>
        <taxon>Streptophyta</taxon>
        <taxon>Embryophyta</taxon>
        <taxon>Tracheophyta</taxon>
        <taxon>Spermatophyta</taxon>
        <taxon>Magnoliopsida</taxon>
        <taxon>Liliopsida</taxon>
        <taxon>Asparagales</taxon>
        <taxon>Orchidaceae</taxon>
        <taxon>Epidendroideae</taxon>
        <taxon>Malaxideae</taxon>
        <taxon>Dendrobiinae</taxon>
        <taxon>Dendrobium</taxon>
    </lineage>
</organism>
<dbReference type="EMBL" id="JAGYWB010000011">
    <property type="protein sequence ID" value="KAI0504241.1"/>
    <property type="molecule type" value="Genomic_DNA"/>
</dbReference>
<sequence length="60" mass="6862">MFGSVALLGLGLQASLLRLIRSFDDFPLLSDRKLRHFYRKQERELAGCEGNFLPSARFFG</sequence>
<feature type="signal peptide" evidence="1">
    <location>
        <begin position="1"/>
        <end position="22"/>
    </location>
</feature>
<feature type="chain" id="PRO_5035729008" evidence="1">
    <location>
        <begin position="23"/>
        <end position="60"/>
    </location>
</feature>
<dbReference type="Proteomes" id="UP000829196">
    <property type="component" value="Unassembled WGS sequence"/>
</dbReference>
<dbReference type="SMR" id="A0A8T3B586"/>
<evidence type="ECO:0000256" key="1">
    <source>
        <dbReference type="SAM" id="SignalP"/>
    </source>
</evidence>
<protein>
    <submittedName>
        <fullName evidence="2">Uncharacterized protein</fullName>
    </submittedName>
</protein>
<evidence type="ECO:0000313" key="3">
    <source>
        <dbReference type="Proteomes" id="UP000829196"/>
    </source>
</evidence>
<name>A0A8T3B586_DENNO</name>
<dbReference type="AlphaFoldDB" id="A0A8T3B586"/>
<proteinExistence type="predicted"/>
<reference evidence="2" key="1">
    <citation type="journal article" date="2022" name="Front. Genet.">
        <title>Chromosome-Scale Assembly of the Dendrobium nobile Genome Provides Insights Into the Molecular Mechanism of the Biosynthesis of the Medicinal Active Ingredient of Dendrobium.</title>
        <authorList>
            <person name="Xu Q."/>
            <person name="Niu S.-C."/>
            <person name="Li K.-L."/>
            <person name="Zheng P.-J."/>
            <person name="Zhang X.-J."/>
            <person name="Jia Y."/>
            <person name="Liu Y."/>
            <person name="Niu Y.-X."/>
            <person name="Yu L.-H."/>
            <person name="Chen D.-F."/>
            <person name="Zhang G.-Q."/>
        </authorList>
    </citation>
    <scope>NUCLEOTIDE SEQUENCE</scope>
    <source>
        <tissue evidence="2">Leaf</tissue>
    </source>
</reference>
<evidence type="ECO:0000313" key="2">
    <source>
        <dbReference type="EMBL" id="KAI0504241.1"/>
    </source>
</evidence>
<keyword evidence="1" id="KW-0732">Signal</keyword>
<comment type="caution">
    <text evidence="2">The sequence shown here is derived from an EMBL/GenBank/DDBJ whole genome shotgun (WGS) entry which is preliminary data.</text>
</comment>
<keyword evidence="3" id="KW-1185">Reference proteome</keyword>
<gene>
    <name evidence="2" type="ORF">KFK09_015191</name>
</gene>